<keyword evidence="4" id="KW-0503">Monooxygenase</keyword>
<reference evidence="8" key="1">
    <citation type="journal article" date="2021" name="Mol. Plant Microbe Interact.">
        <title>Complete Genome Sequence of the Plant-Pathogenic Fungus Colletotrichum lupini.</title>
        <authorList>
            <person name="Baroncelli R."/>
            <person name="Pensec F."/>
            <person name="Da Lio D."/>
            <person name="Boufleur T."/>
            <person name="Vicente I."/>
            <person name="Sarrocco S."/>
            <person name="Picot A."/>
            <person name="Baraldi E."/>
            <person name="Sukno S."/>
            <person name="Thon M."/>
            <person name="Le Floch G."/>
        </authorList>
    </citation>
    <scope>NUCLEOTIDE SEQUENCE</scope>
    <source>
        <strain evidence="8">IMI 504893</strain>
    </source>
</reference>
<keyword evidence="2" id="KW-0274">FAD</keyword>
<name>A0A9Q8WDT8_9PEZI</name>
<accession>A0A9Q8WDT8</accession>
<dbReference type="SUPFAM" id="SSF51735">
    <property type="entry name" value="NAD(P)-binding Rossmann-fold domains"/>
    <property type="match status" value="1"/>
</dbReference>
<proteinExistence type="predicted"/>
<dbReference type="RefSeq" id="XP_049140705.1">
    <property type="nucleotide sequence ID" value="XM_049283562.1"/>
</dbReference>
<dbReference type="SUPFAM" id="SSF51905">
    <property type="entry name" value="FAD/NAD(P)-binding domain"/>
    <property type="match status" value="1"/>
</dbReference>
<evidence type="ECO:0000256" key="3">
    <source>
        <dbReference type="ARBA" id="ARBA00023002"/>
    </source>
</evidence>
<dbReference type="InterPro" id="IPR036188">
    <property type="entry name" value="FAD/NAD-bd_sf"/>
</dbReference>
<dbReference type="EMBL" id="CP019474">
    <property type="protein sequence ID" value="UQC79072.1"/>
    <property type="molecule type" value="Genomic_DNA"/>
</dbReference>
<dbReference type="PANTHER" id="PTHR46972:SF1">
    <property type="entry name" value="FAD DEPENDENT OXIDOREDUCTASE DOMAIN-CONTAINING PROTEIN"/>
    <property type="match status" value="1"/>
</dbReference>
<evidence type="ECO:0000259" key="7">
    <source>
        <dbReference type="Pfam" id="PF13460"/>
    </source>
</evidence>
<dbReference type="InterPro" id="IPR002938">
    <property type="entry name" value="FAD-bd"/>
</dbReference>
<dbReference type="GO" id="GO:0071949">
    <property type="term" value="F:FAD binding"/>
    <property type="evidence" value="ECO:0007669"/>
    <property type="project" value="InterPro"/>
</dbReference>
<dbReference type="PRINTS" id="PR00420">
    <property type="entry name" value="RNGMNOXGNASE"/>
</dbReference>
<dbReference type="Pfam" id="PF01494">
    <property type="entry name" value="FAD_binding_3"/>
    <property type="match status" value="1"/>
</dbReference>
<keyword evidence="9" id="KW-1185">Reference proteome</keyword>
<dbReference type="InterPro" id="IPR036291">
    <property type="entry name" value="NAD(P)-bd_dom_sf"/>
</dbReference>
<protein>
    <submittedName>
        <fullName evidence="8">Uncharacterized protein</fullName>
    </submittedName>
</protein>
<dbReference type="GO" id="GO:0004497">
    <property type="term" value="F:monooxygenase activity"/>
    <property type="evidence" value="ECO:0007669"/>
    <property type="project" value="UniProtKB-KW"/>
</dbReference>
<dbReference type="Gene3D" id="3.90.25.10">
    <property type="entry name" value="UDP-galactose 4-epimerase, domain 1"/>
    <property type="match status" value="1"/>
</dbReference>
<dbReference type="PANTHER" id="PTHR46972">
    <property type="entry name" value="MONOOXYGENASE ASQM-RELATED"/>
    <property type="match status" value="1"/>
</dbReference>
<keyword evidence="3" id="KW-0560">Oxidoreductase</keyword>
<evidence type="ECO:0000256" key="5">
    <source>
        <dbReference type="SAM" id="MobiDB-lite"/>
    </source>
</evidence>
<dbReference type="KEGG" id="clup:CLUP02_04551"/>
<evidence type="ECO:0000313" key="8">
    <source>
        <dbReference type="EMBL" id="UQC79072.1"/>
    </source>
</evidence>
<dbReference type="InterPro" id="IPR016040">
    <property type="entry name" value="NAD(P)-bd_dom"/>
</dbReference>
<organism evidence="8 9">
    <name type="scientific">Colletotrichum lupini</name>
    <dbReference type="NCBI Taxonomy" id="145971"/>
    <lineage>
        <taxon>Eukaryota</taxon>
        <taxon>Fungi</taxon>
        <taxon>Dikarya</taxon>
        <taxon>Ascomycota</taxon>
        <taxon>Pezizomycotina</taxon>
        <taxon>Sordariomycetes</taxon>
        <taxon>Hypocreomycetidae</taxon>
        <taxon>Glomerellales</taxon>
        <taxon>Glomerellaceae</taxon>
        <taxon>Colletotrichum</taxon>
        <taxon>Colletotrichum acutatum species complex</taxon>
    </lineage>
</organism>
<evidence type="ECO:0000313" key="9">
    <source>
        <dbReference type="Proteomes" id="UP000830671"/>
    </source>
</evidence>
<evidence type="ECO:0000256" key="4">
    <source>
        <dbReference type="ARBA" id="ARBA00023033"/>
    </source>
</evidence>
<feature type="domain" description="FAD-binding" evidence="6">
    <location>
        <begin position="107"/>
        <end position="445"/>
    </location>
</feature>
<dbReference type="AlphaFoldDB" id="A0A9Q8WDT8"/>
<feature type="domain" description="NAD(P)-binding" evidence="7">
    <location>
        <begin position="584"/>
        <end position="728"/>
    </location>
</feature>
<dbReference type="Proteomes" id="UP000830671">
    <property type="component" value="Chromosome 2"/>
</dbReference>
<dbReference type="Gene3D" id="3.40.50.720">
    <property type="entry name" value="NAD(P)-binding Rossmann-like Domain"/>
    <property type="match status" value="1"/>
</dbReference>
<evidence type="ECO:0000259" key="6">
    <source>
        <dbReference type="Pfam" id="PF01494"/>
    </source>
</evidence>
<dbReference type="GeneID" id="73338572"/>
<dbReference type="Gene3D" id="3.50.50.60">
    <property type="entry name" value="FAD/NAD(P)-binding domain"/>
    <property type="match status" value="1"/>
</dbReference>
<keyword evidence="1" id="KW-0285">Flavoprotein</keyword>
<evidence type="ECO:0000256" key="2">
    <source>
        <dbReference type="ARBA" id="ARBA00022827"/>
    </source>
</evidence>
<evidence type="ECO:0000256" key="1">
    <source>
        <dbReference type="ARBA" id="ARBA00022630"/>
    </source>
</evidence>
<sequence length="893" mass="98882">MNCGGADKYDRSGEGCQSTSKISDSVRLAQSSMAIILRNTSGRIQPGEITISSSSSLELVFCRNQSGHTTPSSTTQTKIMESMYQGDISPNTRRTPDTQDMARISASIAIIGAGPCGLTFARLLEKNNIDFVVFEKDVDSTPTPMYQGGTLDLHGPSGQQALRSAGLFERFSKLARWDATKFVVQDSTCTMKAEFGQDRDAPEIDRFQLRQLLLDSIPSHKVRWGHGVRTIEKGSGSDWVIKFTNGTSASGFQLIVGADGAWSKVRPLLTTARPEYSGKMFIEGRLSHNNPSYSAALELSGTGNMMALGNGRTVSVQQVSDRSYRVYVGLVAPENLTKTTLDMADTEATRQKLLSSPQFFADFAPELQNFISNAEGPFRPWHLYRMPVSSVNWDRVPGITLLGDAAHVSTPFVGEGVNMAMYDALKLAESIAKHGVAVLTEKAQRASKLEEAIKEYETEMFGRAQDFIKRCIMSEEVFFAEDGAQQFVNMISQAVEFQHQGLFREENQRVGGIFPEYATLVVCFQILTGVKLNKHRQLSKILTTSGDAVSETRLREQVWRSQGGVEFSAEICPGLTSCTIVVAGGTRGIGRAIAEAINRKGGYRVKILSRSANPALQEETGIEVIQVDYNSVSELTKVFDDNEVDTVISTLFVTSDGSPQVNMIRAAEACVHTRRFIPSVWGIPYSRESSSQVTERQMTIGQSKLDAVEDLENSSLEYTLYYVGYFLDFWGYPRVKTYQIQNIIVVDIENNRAAIPGKGDTPVTFTHTLDVAEFVVASLELPKWERESYVIGENVTWNEFLRIAEEVKGVKFEVTYDDIDFLKSGKITELPSHPSLYGVMPKDQLQALFATFGIWFEEGLYHLEPGTTLNQLFPVIKARTVKEVIQAGWGQKS</sequence>
<dbReference type="Pfam" id="PF13460">
    <property type="entry name" value="NAD_binding_10"/>
    <property type="match status" value="1"/>
</dbReference>
<gene>
    <name evidence="8" type="ORF">CLUP02_04551</name>
</gene>
<feature type="region of interest" description="Disordered" evidence="5">
    <location>
        <begin position="1"/>
        <end position="21"/>
    </location>
</feature>